<dbReference type="PROSITE" id="PS51710">
    <property type="entry name" value="G_OBG"/>
    <property type="match status" value="1"/>
</dbReference>
<dbReference type="InterPro" id="IPR006074">
    <property type="entry name" value="GTP1-OBG_CS"/>
</dbReference>
<dbReference type="GO" id="GO:1903833">
    <property type="term" value="P:positive regulation of cellular response to amino acid starvation"/>
    <property type="evidence" value="ECO:0007669"/>
    <property type="project" value="UniProtKB-ARBA"/>
</dbReference>
<keyword evidence="1" id="KW-0547">Nucleotide-binding</keyword>
<dbReference type="Pfam" id="PF02824">
    <property type="entry name" value="TGS"/>
    <property type="match status" value="1"/>
</dbReference>
<feature type="domain" description="OBG-type G" evidence="3">
    <location>
        <begin position="58"/>
        <end position="272"/>
    </location>
</feature>
<proteinExistence type="predicted"/>
<dbReference type="RefSeq" id="XP_060336269.1">
    <property type="nucleotide sequence ID" value="XM_060475297.1"/>
</dbReference>
<evidence type="ECO:0000313" key="4">
    <source>
        <dbReference type="EMBL" id="KAK0465221.1"/>
    </source>
</evidence>
<dbReference type="CDD" id="cd01896">
    <property type="entry name" value="DRG"/>
    <property type="match status" value="1"/>
</dbReference>
<comment type="caution">
    <text evidence="4">The sequence shown here is derived from an EMBL/GenBank/DDBJ whole genome shotgun (WGS) entry which is preliminary data.</text>
</comment>
<dbReference type="PANTHER" id="PTHR43127">
    <property type="entry name" value="DEVELOPMENTALLY-REGULATED GTP-BINDING PROTEIN 2"/>
    <property type="match status" value="1"/>
</dbReference>
<dbReference type="SUPFAM" id="SSF52540">
    <property type="entry name" value="P-loop containing nucleoside triphosphate hydrolases"/>
    <property type="match status" value="1"/>
</dbReference>
<evidence type="ECO:0000259" key="3">
    <source>
        <dbReference type="PROSITE" id="PS51710"/>
    </source>
</evidence>
<dbReference type="InterPro" id="IPR027417">
    <property type="entry name" value="P-loop_NTPase"/>
</dbReference>
<organism evidence="4 5">
    <name type="scientific">Armillaria tabescens</name>
    <name type="common">Ringless honey mushroom</name>
    <name type="synonym">Agaricus tabescens</name>
    <dbReference type="NCBI Taxonomy" id="1929756"/>
    <lineage>
        <taxon>Eukaryota</taxon>
        <taxon>Fungi</taxon>
        <taxon>Dikarya</taxon>
        <taxon>Basidiomycota</taxon>
        <taxon>Agaricomycotina</taxon>
        <taxon>Agaricomycetes</taxon>
        <taxon>Agaricomycetidae</taxon>
        <taxon>Agaricales</taxon>
        <taxon>Marasmiineae</taxon>
        <taxon>Physalacriaceae</taxon>
        <taxon>Desarmillaria</taxon>
    </lineage>
</organism>
<dbReference type="Gene3D" id="6.10.140.1070">
    <property type="match status" value="2"/>
</dbReference>
<dbReference type="InterPro" id="IPR006073">
    <property type="entry name" value="GTP-bd"/>
</dbReference>
<evidence type="ECO:0000256" key="1">
    <source>
        <dbReference type="ARBA" id="ARBA00022741"/>
    </source>
</evidence>
<dbReference type="InterPro" id="IPR012676">
    <property type="entry name" value="TGS-like"/>
</dbReference>
<dbReference type="InterPro" id="IPR004095">
    <property type="entry name" value="TGS"/>
</dbReference>
<evidence type="ECO:0000313" key="5">
    <source>
        <dbReference type="Proteomes" id="UP001175211"/>
    </source>
</evidence>
<dbReference type="InterPro" id="IPR031662">
    <property type="entry name" value="GTP-binding_2"/>
</dbReference>
<dbReference type="Pfam" id="PF01926">
    <property type="entry name" value="MMR_HSR1"/>
    <property type="match status" value="1"/>
</dbReference>
<accession>A0AA39T529</accession>
<dbReference type="Proteomes" id="UP001175211">
    <property type="component" value="Unassembled WGS sequence"/>
</dbReference>
<dbReference type="GO" id="GO:0003924">
    <property type="term" value="F:GTPase activity"/>
    <property type="evidence" value="ECO:0007669"/>
    <property type="project" value="InterPro"/>
</dbReference>
<dbReference type="InterPro" id="IPR031167">
    <property type="entry name" value="G_OBG"/>
</dbReference>
<name>A0AA39T529_ARMTA</name>
<dbReference type="EMBL" id="JAUEPS010000005">
    <property type="protein sequence ID" value="KAK0465221.1"/>
    <property type="molecule type" value="Genomic_DNA"/>
</dbReference>
<dbReference type="GeneID" id="85358845"/>
<evidence type="ECO:0000256" key="2">
    <source>
        <dbReference type="ARBA" id="ARBA00023134"/>
    </source>
</evidence>
<keyword evidence="2" id="KW-0342">GTP-binding</keyword>
<keyword evidence="5" id="KW-1185">Reference proteome</keyword>
<sequence>MGIVEKIKEIEAQKNKATEYHLGLLKAKLARYRAQLLEPASKSGPAGTGFDVQKSGDARVALIGFPSVGKSTLLSKLTHTASEAAAYEFTTLTGARIQLLDLPGIVEGASQGRGRGRQVVSTAKTADLILVMLDATKSEEQRRLLEIELDAVGIRLNKKKPDVVFKKRTTGGFTSTVKLTKTDEKTIRTILAGYKLHNCDVMIREDITTDEFIDVLIGTRKYIPCLYVYNKIDSISLEQVDKLARTPHTVVISCEMDLNLTFLVEKIWDELGMVKIYTKKRGDHPDLNDPICLRKGSTIENVCNGVHRSLAPNFRYALGKSSKFNPHAQKVSITHSVQDEDVVSIFTK</sequence>
<dbReference type="PRINTS" id="PR00326">
    <property type="entry name" value="GTP1OBG"/>
</dbReference>
<reference evidence="4" key="1">
    <citation type="submission" date="2023-06" db="EMBL/GenBank/DDBJ databases">
        <authorList>
            <consortium name="Lawrence Berkeley National Laboratory"/>
            <person name="Ahrendt S."/>
            <person name="Sahu N."/>
            <person name="Indic B."/>
            <person name="Wong-Bajracharya J."/>
            <person name="Merenyi Z."/>
            <person name="Ke H.-M."/>
            <person name="Monk M."/>
            <person name="Kocsube S."/>
            <person name="Drula E."/>
            <person name="Lipzen A."/>
            <person name="Balint B."/>
            <person name="Henrissat B."/>
            <person name="Andreopoulos B."/>
            <person name="Martin F.M."/>
            <person name="Harder C.B."/>
            <person name="Rigling D."/>
            <person name="Ford K.L."/>
            <person name="Foster G.D."/>
            <person name="Pangilinan J."/>
            <person name="Papanicolaou A."/>
            <person name="Barry K."/>
            <person name="LaButti K."/>
            <person name="Viragh M."/>
            <person name="Koriabine M."/>
            <person name="Yan M."/>
            <person name="Riley R."/>
            <person name="Champramary S."/>
            <person name="Plett K.L."/>
            <person name="Tsai I.J."/>
            <person name="Slot J."/>
            <person name="Sipos G."/>
            <person name="Plett J."/>
            <person name="Nagy L.G."/>
            <person name="Grigoriev I.V."/>
        </authorList>
    </citation>
    <scope>NUCLEOTIDE SEQUENCE</scope>
    <source>
        <strain evidence="4">CCBAS 213</strain>
    </source>
</reference>
<dbReference type="SUPFAM" id="SSF81271">
    <property type="entry name" value="TGS-like"/>
    <property type="match status" value="1"/>
</dbReference>
<dbReference type="InterPro" id="IPR005225">
    <property type="entry name" value="Small_GTP-bd"/>
</dbReference>
<dbReference type="GO" id="GO:0005525">
    <property type="term" value="F:GTP binding"/>
    <property type="evidence" value="ECO:0007669"/>
    <property type="project" value="UniProtKB-KW"/>
</dbReference>
<protein>
    <submittedName>
        <fullName evidence="4">Developmentally regulated GTP-binding protein</fullName>
    </submittedName>
</protein>
<dbReference type="InterPro" id="IPR045001">
    <property type="entry name" value="DRG"/>
</dbReference>
<gene>
    <name evidence="4" type="ORF">EV420DRAFT_1617922</name>
</gene>
<dbReference type="FunFam" id="3.10.20.30:FF:000003">
    <property type="entry name" value="Developmentally-regulated GTP-binding protein 1"/>
    <property type="match status" value="1"/>
</dbReference>
<dbReference type="Pfam" id="PF16897">
    <property type="entry name" value="MMR_HSR1_Xtn"/>
    <property type="match status" value="1"/>
</dbReference>
<dbReference type="Gene3D" id="3.10.20.30">
    <property type="match status" value="1"/>
</dbReference>
<dbReference type="NCBIfam" id="TIGR00231">
    <property type="entry name" value="small_GTP"/>
    <property type="match status" value="1"/>
</dbReference>
<dbReference type="AlphaFoldDB" id="A0AA39T529"/>
<dbReference type="PROSITE" id="PS00905">
    <property type="entry name" value="GTP1_OBG"/>
    <property type="match status" value="1"/>
</dbReference>
<dbReference type="InterPro" id="IPR012675">
    <property type="entry name" value="Beta-grasp_dom_sf"/>
</dbReference>